<keyword evidence="4" id="KW-1185">Reference proteome</keyword>
<evidence type="ECO:0000256" key="2">
    <source>
        <dbReference type="SAM" id="Phobius"/>
    </source>
</evidence>
<dbReference type="AlphaFoldDB" id="A0A7K0K2V8"/>
<keyword evidence="2" id="KW-1133">Transmembrane helix</keyword>
<reference evidence="3 4" key="1">
    <citation type="submission" date="2019-08" db="EMBL/GenBank/DDBJ databases">
        <title>In-depth cultivation of the pig gut microbiome towards novel bacterial diversity and tailored functional studies.</title>
        <authorList>
            <person name="Wylensek D."/>
            <person name="Hitch T.C.A."/>
            <person name="Clavel T."/>
        </authorList>
    </citation>
    <scope>NUCLEOTIDE SEQUENCE [LARGE SCALE GENOMIC DNA]</scope>
    <source>
        <strain evidence="3 4">RF-GAM-744-WT-7</strain>
    </source>
</reference>
<dbReference type="Proteomes" id="UP000442535">
    <property type="component" value="Unassembled WGS sequence"/>
</dbReference>
<feature type="compositionally biased region" description="Pro residues" evidence="1">
    <location>
        <begin position="143"/>
        <end position="164"/>
    </location>
</feature>
<dbReference type="EMBL" id="VUMY01000008">
    <property type="protein sequence ID" value="MST49749.1"/>
    <property type="molecule type" value="Genomic_DNA"/>
</dbReference>
<evidence type="ECO:0000313" key="3">
    <source>
        <dbReference type="EMBL" id="MST49749.1"/>
    </source>
</evidence>
<name>A0A7K0K2V8_9ACTO</name>
<evidence type="ECO:0000313" key="4">
    <source>
        <dbReference type="Proteomes" id="UP000442535"/>
    </source>
</evidence>
<evidence type="ECO:0000256" key="1">
    <source>
        <dbReference type="SAM" id="MobiDB-lite"/>
    </source>
</evidence>
<sequence length="295" mass="30010">MTVMANGETCTVTGETYTCRVFAWTGDKVYVVAENKGGETLTQSVTIPEKFDLMKKQLATAKFVFGENDVISFTEDDVNCVEGVCSLSAVTRQVNIPAEVIGYAPEVYFDGKKADVDTSLFVGKDEQCLEVPPTTPGGGNADVPPPAVPPPPPAPPVAPAPPSANPSTGGGNLPGGFIPTFPTGPIGGVVETPSTPILSLPPVAGTNTPAKPTPPVAGLHTTPAAPEVNAAPVAPQSPAAPVAVAKPTAPREALARTGVESGALAPVALAVFAGGLALLVLARRREEKARGKHVA</sequence>
<comment type="caution">
    <text evidence="3">The sequence shown here is derived from an EMBL/GenBank/DDBJ whole genome shotgun (WGS) entry which is preliminary data.</text>
</comment>
<gene>
    <name evidence="3" type="ORF">FYJ63_05800</name>
</gene>
<feature type="transmembrane region" description="Helical" evidence="2">
    <location>
        <begin position="263"/>
        <end position="282"/>
    </location>
</feature>
<organism evidence="3 4">
    <name type="scientific">Mobiluncus porci</name>
    <dbReference type="NCBI Taxonomy" id="2652278"/>
    <lineage>
        <taxon>Bacteria</taxon>
        <taxon>Bacillati</taxon>
        <taxon>Actinomycetota</taxon>
        <taxon>Actinomycetes</taxon>
        <taxon>Actinomycetales</taxon>
        <taxon>Actinomycetaceae</taxon>
        <taxon>Mobiluncus</taxon>
    </lineage>
</organism>
<keyword evidence="2" id="KW-0812">Transmembrane</keyword>
<feature type="region of interest" description="Disordered" evidence="1">
    <location>
        <begin position="132"/>
        <end position="177"/>
    </location>
</feature>
<accession>A0A7K0K2V8</accession>
<proteinExistence type="predicted"/>
<keyword evidence="2" id="KW-0472">Membrane</keyword>
<protein>
    <submittedName>
        <fullName evidence="3">Uncharacterized protein</fullName>
    </submittedName>
</protein>